<gene>
    <name evidence="1" type="ORF">BH719_00035</name>
</gene>
<sequence length="300" mass="29506">MINFRYHVVSVIGIFVALAVGIVLGAGPLQARINSAMGPGEQSQAASEQAAELSAQASAEAAGLKELATARLGQSLAGKSVVVLTLPGARSEDVTSVRETLTGAGAQVVGAITLSDNWDSQAMSQYRTTLSATLASHLSNPAAATASADAVIGYSIAQVVSSTDSESNLLSQILTDKTTPIMTIDEDPKGAGQALVAIGPRPDAQGSKSTAAPAVERSADAWAGLGQAVGATSGVVLGDASAKGSLVAQLRAHGVAVTTVDSVGTTLGAVDTALALASPSASARAYGVGAGAQSAVPSGS</sequence>
<evidence type="ECO:0008006" key="3">
    <source>
        <dbReference type="Google" id="ProtNLM"/>
    </source>
</evidence>
<dbReference type="GO" id="GO:0055070">
    <property type="term" value="P:copper ion homeostasis"/>
    <property type="evidence" value="ECO:0007669"/>
    <property type="project" value="InterPro"/>
</dbReference>
<protein>
    <recommendedName>
        <fullName evidence="3">Copper transporter</fullName>
    </recommendedName>
</protein>
<evidence type="ECO:0000313" key="1">
    <source>
        <dbReference type="EMBL" id="AOS46484.1"/>
    </source>
</evidence>
<dbReference type="Proteomes" id="UP000095214">
    <property type="component" value="Chromosome"/>
</dbReference>
<name>A0A1D8B026_9ACTO</name>
<reference evidence="1 2" key="1">
    <citation type="submission" date="2016-09" db="EMBL/GenBank/DDBJ databases">
        <title>Complete genome sequence of Actinomyces hongkongensis HKU8.</title>
        <authorList>
            <person name="Gao Y.-X."/>
            <person name="Zhou Y.-Y."/>
            <person name="Xie Y."/>
            <person name="Wang M."/>
            <person name="Wang S.-J."/>
            <person name="Shen S.-G."/>
        </authorList>
    </citation>
    <scope>NUCLEOTIDE SEQUENCE [LARGE SCALE GENOMIC DNA]</scope>
    <source>
        <strain evidence="1 2">HKU8</strain>
    </source>
</reference>
<dbReference type="RefSeq" id="WP_009399636.1">
    <property type="nucleotide sequence ID" value="NZ_CP017298.1"/>
</dbReference>
<dbReference type="GO" id="GO:0016020">
    <property type="term" value="C:membrane"/>
    <property type="evidence" value="ECO:0007669"/>
    <property type="project" value="InterPro"/>
</dbReference>
<dbReference type="EMBL" id="CP017298">
    <property type="protein sequence ID" value="AOS46484.1"/>
    <property type="molecule type" value="Genomic_DNA"/>
</dbReference>
<dbReference type="AlphaFoldDB" id="A0A1D8B026"/>
<dbReference type="STRING" id="178339.BH719_00035"/>
<dbReference type="InterPro" id="IPR021522">
    <property type="entry name" value="MctB"/>
</dbReference>
<evidence type="ECO:0000313" key="2">
    <source>
        <dbReference type="Proteomes" id="UP000095214"/>
    </source>
</evidence>
<proteinExistence type="predicted"/>
<organism evidence="1 2">
    <name type="scientific">Pauljensenia hongkongensis</name>
    <dbReference type="NCBI Taxonomy" id="178339"/>
    <lineage>
        <taxon>Bacteria</taxon>
        <taxon>Bacillati</taxon>
        <taxon>Actinomycetota</taxon>
        <taxon>Actinomycetes</taxon>
        <taxon>Actinomycetales</taxon>
        <taxon>Actinomycetaceae</taxon>
        <taxon>Pauljensenia</taxon>
    </lineage>
</organism>
<dbReference type="KEGG" id="phon:BH719_00035"/>
<keyword evidence="2" id="KW-1185">Reference proteome</keyword>
<dbReference type="OrthoDB" id="4350157at2"/>
<dbReference type="Pfam" id="PF11382">
    <property type="entry name" value="MctB"/>
    <property type="match status" value="1"/>
</dbReference>
<accession>A0A1D8B026</accession>